<evidence type="ECO:0000256" key="4">
    <source>
        <dbReference type="ARBA" id="ARBA00022475"/>
    </source>
</evidence>
<keyword evidence="7" id="KW-1133">Transmembrane helix</keyword>
<feature type="compositionally biased region" description="Low complexity" evidence="10">
    <location>
        <begin position="101"/>
        <end position="112"/>
    </location>
</feature>
<evidence type="ECO:0000313" key="11">
    <source>
        <dbReference type="EMBL" id="MCK9793497.1"/>
    </source>
</evidence>
<dbReference type="PRINTS" id="PR01853">
    <property type="entry name" value="YAJCTRNLCASE"/>
</dbReference>
<keyword evidence="4" id="KW-1003">Cell membrane</keyword>
<proteinExistence type="inferred from homology"/>
<dbReference type="SMART" id="SM01323">
    <property type="entry name" value="YajC"/>
    <property type="match status" value="1"/>
</dbReference>
<comment type="similarity">
    <text evidence="2">Belongs to the YajC family.</text>
</comment>
<evidence type="ECO:0000256" key="2">
    <source>
        <dbReference type="ARBA" id="ARBA00006742"/>
    </source>
</evidence>
<keyword evidence="12" id="KW-1185">Reference proteome</keyword>
<keyword evidence="9" id="KW-0472">Membrane</keyword>
<evidence type="ECO:0000256" key="8">
    <source>
        <dbReference type="ARBA" id="ARBA00023010"/>
    </source>
</evidence>
<dbReference type="PANTHER" id="PTHR33909:SF1">
    <property type="entry name" value="SEC TRANSLOCON ACCESSORY COMPLEX SUBUNIT YAJC"/>
    <property type="match status" value="1"/>
</dbReference>
<feature type="compositionally biased region" description="Acidic residues" evidence="10">
    <location>
        <begin position="87"/>
        <end position="100"/>
    </location>
</feature>
<keyword evidence="6" id="KW-0653">Protein transport</keyword>
<dbReference type="InterPro" id="IPR003849">
    <property type="entry name" value="Preprotein_translocase_YajC"/>
</dbReference>
<dbReference type="Pfam" id="PF02699">
    <property type="entry name" value="YajC"/>
    <property type="match status" value="1"/>
</dbReference>
<dbReference type="NCBIfam" id="TIGR00739">
    <property type="entry name" value="yajC"/>
    <property type="match status" value="1"/>
</dbReference>
<organism evidence="11 12">
    <name type="scientific">Isoptericola peretonis</name>
    <dbReference type="NCBI Taxonomy" id="2918523"/>
    <lineage>
        <taxon>Bacteria</taxon>
        <taxon>Bacillati</taxon>
        <taxon>Actinomycetota</taxon>
        <taxon>Actinomycetes</taxon>
        <taxon>Micrococcales</taxon>
        <taxon>Promicromonosporaceae</taxon>
        <taxon>Isoptericola</taxon>
    </lineage>
</organism>
<comment type="caution">
    <text evidence="11">The sequence shown here is derived from an EMBL/GenBank/DDBJ whole genome shotgun (WGS) entry which is preliminary data.</text>
</comment>
<name>A0ABT0J1X8_9MICO</name>
<evidence type="ECO:0000256" key="5">
    <source>
        <dbReference type="ARBA" id="ARBA00022692"/>
    </source>
</evidence>
<evidence type="ECO:0000313" key="12">
    <source>
        <dbReference type="Proteomes" id="UP001651050"/>
    </source>
</evidence>
<evidence type="ECO:0000256" key="1">
    <source>
        <dbReference type="ARBA" id="ARBA00004162"/>
    </source>
</evidence>
<dbReference type="RefSeq" id="WP_416343342.1">
    <property type="nucleotide sequence ID" value="NZ_JALQCY010000002.1"/>
</dbReference>
<comment type="subcellular location">
    <subcellularLocation>
        <location evidence="1">Cell membrane</location>
        <topology evidence="1">Single-pass membrane protein</topology>
    </subcellularLocation>
</comment>
<keyword evidence="3" id="KW-0813">Transport</keyword>
<accession>A0ABT0J1X8</accession>
<dbReference type="EMBL" id="JALQCY010000002">
    <property type="protein sequence ID" value="MCK9793497.1"/>
    <property type="molecule type" value="Genomic_DNA"/>
</dbReference>
<evidence type="ECO:0000256" key="6">
    <source>
        <dbReference type="ARBA" id="ARBA00022927"/>
    </source>
</evidence>
<protein>
    <submittedName>
        <fullName evidence="11">Preprotein translocase subunit YajC</fullName>
    </submittedName>
</protein>
<reference evidence="11 12" key="1">
    <citation type="submission" date="2022-02" db="EMBL/GenBank/DDBJ databases">
        <title>The car tank lid bacteriome: a reservoir of bacteria with potential in bioremediation of fuel.</title>
        <authorList>
            <person name="Vidal-Verdu A."/>
            <person name="Gomez-Martinez D."/>
            <person name="Latorre-Perez A."/>
            <person name="Pereto J."/>
            <person name="Porcar M."/>
        </authorList>
    </citation>
    <scope>NUCLEOTIDE SEQUENCE [LARGE SCALE GENOMIC DNA]</scope>
    <source>
        <strain evidence="11 12">4D.3</strain>
    </source>
</reference>
<evidence type="ECO:0000256" key="9">
    <source>
        <dbReference type="ARBA" id="ARBA00023136"/>
    </source>
</evidence>
<gene>
    <name evidence="11" type="primary">yajC</name>
    <name evidence="11" type="ORF">M1843_07050</name>
</gene>
<evidence type="ECO:0000256" key="3">
    <source>
        <dbReference type="ARBA" id="ARBA00022448"/>
    </source>
</evidence>
<dbReference type="PANTHER" id="PTHR33909">
    <property type="entry name" value="SEC TRANSLOCON ACCESSORY COMPLEX SUBUNIT YAJC"/>
    <property type="match status" value="1"/>
</dbReference>
<keyword evidence="5" id="KW-0812">Transmembrane</keyword>
<dbReference type="Proteomes" id="UP001651050">
    <property type="component" value="Unassembled WGS sequence"/>
</dbReference>
<feature type="region of interest" description="Disordered" evidence="10">
    <location>
        <begin position="86"/>
        <end position="122"/>
    </location>
</feature>
<sequence length="149" mass="16208">MDFSIIILFVVLAGLMFFMSSRSRKQQRAQQEFRSQLAPGQEVMTGSGLFGTVVEIDEASDTVTIESTPGSQTRWLRAAIAKRVDTPVEDATEAADETDVTTDSTGTGTITSGDDHVDVPDDLSSLDTAQREYREQQRRDEGEAGGATK</sequence>
<evidence type="ECO:0000256" key="10">
    <source>
        <dbReference type="SAM" id="MobiDB-lite"/>
    </source>
</evidence>
<keyword evidence="8" id="KW-0811">Translocation</keyword>
<evidence type="ECO:0000256" key="7">
    <source>
        <dbReference type="ARBA" id="ARBA00022989"/>
    </source>
</evidence>